<gene>
    <name evidence="2" type="ORF">ACFOX0_32890</name>
</gene>
<dbReference type="EMBL" id="JBHSBN010000053">
    <property type="protein sequence ID" value="MFC4110695.1"/>
    <property type="molecule type" value="Genomic_DNA"/>
</dbReference>
<dbReference type="InterPro" id="IPR051704">
    <property type="entry name" value="FAD_aromatic-hydroxylase"/>
</dbReference>
<dbReference type="PANTHER" id="PTHR46865">
    <property type="entry name" value="OXIDOREDUCTASE-RELATED"/>
    <property type="match status" value="1"/>
</dbReference>
<reference evidence="3" key="1">
    <citation type="journal article" date="2019" name="Int. J. Syst. Evol. Microbiol.">
        <title>The Global Catalogue of Microorganisms (GCM) 10K type strain sequencing project: providing services to taxonomists for standard genome sequencing and annotation.</title>
        <authorList>
            <consortium name="The Broad Institute Genomics Platform"/>
            <consortium name="The Broad Institute Genome Sequencing Center for Infectious Disease"/>
            <person name="Wu L."/>
            <person name="Ma J."/>
        </authorList>
    </citation>
    <scope>NUCLEOTIDE SEQUENCE [LARGE SCALE GENOMIC DNA]</scope>
    <source>
        <strain evidence="3">2902at01</strain>
    </source>
</reference>
<accession>A0ABV8KWW7</accession>
<dbReference type="PRINTS" id="PR00420">
    <property type="entry name" value="RNGMNOXGNASE"/>
</dbReference>
<proteinExistence type="predicted"/>
<dbReference type="Gene3D" id="3.30.9.10">
    <property type="entry name" value="D-Amino Acid Oxidase, subunit A, domain 2"/>
    <property type="match status" value="1"/>
</dbReference>
<dbReference type="InterPro" id="IPR002938">
    <property type="entry name" value="FAD-bd"/>
</dbReference>
<keyword evidence="2" id="KW-0503">Monooxygenase</keyword>
<dbReference type="InterPro" id="IPR036188">
    <property type="entry name" value="FAD/NAD-bd_sf"/>
</dbReference>
<dbReference type="Pfam" id="PF01494">
    <property type="entry name" value="FAD_binding_3"/>
    <property type="match status" value="1"/>
</dbReference>
<sequence length="405" mass="43326">MRRGTVLISGAGIAGPALAYWLRRHGFTPTIVERAPAPRPGGQAIDIRGTARQVVDRMGVLDAVRAHHTGTHGIAYVDDRGRRVATMGGDLLGDSGGIIAELEILRSDLVRILMEAGGDGVEYRYGDHITGLVDGDDGVKVTFERAPAQVFDLVVGADGIRSGVRAHAFGDESRYVRDLGYYSTYFPARTRLRLDGWELMHNLPAGNGVGGRVTLLYPLGDTGEVRAMLAFVTPDRSYTRLDLAGRKALLARVYAGAGWELPHLLEQLRDTDDLYFARVGEVRVDGWSRGRSVLLGDAAFGGSIGMGTSMALVGAYVLAGELAAAGGDHRVAFAAYENEMRDYVAANQKGLPGGLRGFAPSSRAGIWLRNQSMRVMPHLPGASRMMGGIDKASNAVGLKSYGLFG</sequence>
<dbReference type="PANTHER" id="PTHR46865:SF2">
    <property type="entry name" value="MONOOXYGENASE"/>
    <property type="match status" value="1"/>
</dbReference>
<dbReference type="Proteomes" id="UP001595868">
    <property type="component" value="Unassembled WGS sequence"/>
</dbReference>
<evidence type="ECO:0000313" key="3">
    <source>
        <dbReference type="Proteomes" id="UP001595868"/>
    </source>
</evidence>
<dbReference type="RefSeq" id="WP_377553342.1">
    <property type="nucleotide sequence ID" value="NZ_JBHSBN010000053.1"/>
</dbReference>
<feature type="domain" description="FAD-binding" evidence="1">
    <location>
        <begin position="5"/>
        <end position="340"/>
    </location>
</feature>
<comment type="caution">
    <text evidence="2">The sequence shown here is derived from an EMBL/GenBank/DDBJ whole genome shotgun (WGS) entry which is preliminary data.</text>
</comment>
<protein>
    <submittedName>
        <fullName evidence="2">FAD-dependent monooxygenase</fullName>
    </submittedName>
</protein>
<evidence type="ECO:0000313" key="2">
    <source>
        <dbReference type="EMBL" id="MFC4110695.1"/>
    </source>
</evidence>
<keyword evidence="3" id="KW-1185">Reference proteome</keyword>
<dbReference type="GO" id="GO:0004497">
    <property type="term" value="F:monooxygenase activity"/>
    <property type="evidence" value="ECO:0007669"/>
    <property type="project" value="UniProtKB-KW"/>
</dbReference>
<name>A0ABV8KWW7_9ACTN</name>
<organism evidence="2 3">
    <name type="scientific">Micromonospora zhanjiangensis</name>
    <dbReference type="NCBI Taxonomy" id="1522057"/>
    <lineage>
        <taxon>Bacteria</taxon>
        <taxon>Bacillati</taxon>
        <taxon>Actinomycetota</taxon>
        <taxon>Actinomycetes</taxon>
        <taxon>Micromonosporales</taxon>
        <taxon>Micromonosporaceae</taxon>
        <taxon>Micromonospora</taxon>
    </lineage>
</organism>
<dbReference type="Gene3D" id="3.50.50.60">
    <property type="entry name" value="FAD/NAD(P)-binding domain"/>
    <property type="match status" value="1"/>
</dbReference>
<dbReference type="SUPFAM" id="SSF51905">
    <property type="entry name" value="FAD/NAD(P)-binding domain"/>
    <property type="match status" value="1"/>
</dbReference>
<keyword evidence="2" id="KW-0560">Oxidoreductase</keyword>
<evidence type="ECO:0000259" key="1">
    <source>
        <dbReference type="Pfam" id="PF01494"/>
    </source>
</evidence>